<comment type="caution">
    <text evidence="2">The sequence shown here is derived from an EMBL/GenBank/DDBJ whole genome shotgun (WGS) entry which is preliminary data.</text>
</comment>
<protein>
    <submittedName>
        <fullName evidence="2">Uncharacterized protein</fullName>
    </submittedName>
</protein>
<evidence type="ECO:0000313" key="3">
    <source>
        <dbReference type="Proteomes" id="UP001446871"/>
    </source>
</evidence>
<feature type="region of interest" description="Disordered" evidence="1">
    <location>
        <begin position="193"/>
        <end position="212"/>
    </location>
</feature>
<dbReference type="EMBL" id="JAQQWM010000006">
    <property type="protein sequence ID" value="KAK8060814.1"/>
    <property type="molecule type" value="Genomic_DNA"/>
</dbReference>
<accession>A0ABR1USJ3</accession>
<sequence length="236" mass="26576">MDSNRQLSQPARTSSSDPAHPQWNPQWNYEEEVKAIFERNRTRESSSENSDPLPLIDMSKDGADLCVLKWLDLDLDHVCHLSPYARQLIESVDELEEAVRKVSYMSRRPHCYPSSSSSRPSTSTSSPSSSAGAPSLQDAVEAQTRALHLLQGLVRREVNEEVEKGLLEKSRRELAKEKLKEDEDRGIQIQRMGMGLPTNSTDNDGNSTVPPRSQSAIVVQSELAKGLSRAYWRQTW</sequence>
<name>A0ABR1USJ3_9PEZI</name>
<feature type="compositionally biased region" description="Polar residues" evidence="1">
    <location>
        <begin position="197"/>
        <end position="212"/>
    </location>
</feature>
<evidence type="ECO:0000313" key="2">
    <source>
        <dbReference type="EMBL" id="KAK8060814.1"/>
    </source>
</evidence>
<gene>
    <name evidence="2" type="ORF">PG996_010744</name>
</gene>
<feature type="region of interest" description="Disordered" evidence="1">
    <location>
        <begin position="1"/>
        <end position="26"/>
    </location>
</feature>
<reference evidence="2 3" key="1">
    <citation type="submission" date="2023-01" db="EMBL/GenBank/DDBJ databases">
        <title>Analysis of 21 Apiospora genomes using comparative genomics revels a genus with tremendous synthesis potential of carbohydrate active enzymes and secondary metabolites.</title>
        <authorList>
            <person name="Sorensen T."/>
        </authorList>
    </citation>
    <scope>NUCLEOTIDE SEQUENCE [LARGE SCALE GENOMIC DNA]</scope>
    <source>
        <strain evidence="2 3">CBS 83171</strain>
    </source>
</reference>
<keyword evidence="3" id="KW-1185">Reference proteome</keyword>
<dbReference type="Proteomes" id="UP001446871">
    <property type="component" value="Unassembled WGS sequence"/>
</dbReference>
<evidence type="ECO:0000256" key="1">
    <source>
        <dbReference type="SAM" id="MobiDB-lite"/>
    </source>
</evidence>
<feature type="compositionally biased region" description="Low complexity" evidence="1">
    <location>
        <begin position="113"/>
        <end position="135"/>
    </location>
</feature>
<proteinExistence type="predicted"/>
<organism evidence="2 3">
    <name type="scientific">Apiospora saccharicola</name>
    <dbReference type="NCBI Taxonomy" id="335842"/>
    <lineage>
        <taxon>Eukaryota</taxon>
        <taxon>Fungi</taxon>
        <taxon>Dikarya</taxon>
        <taxon>Ascomycota</taxon>
        <taxon>Pezizomycotina</taxon>
        <taxon>Sordariomycetes</taxon>
        <taxon>Xylariomycetidae</taxon>
        <taxon>Amphisphaeriales</taxon>
        <taxon>Apiosporaceae</taxon>
        <taxon>Apiospora</taxon>
    </lineage>
</organism>
<feature type="region of interest" description="Disordered" evidence="1">
    <location>
        <begin position="107"/>
        <end position="138"/>
    </location>
</feature>